<proteinExistence type="predicted"/>
<keyword evidence="1" id="KW-0812">Transmembrane</keyword>
<reference evidence="2 3" key="1">
    <citation type="submission" date="2019-06" db="EMBL/GenBank/DDBJ databases">
        <title>A chromosomal-level reference genome of Carpinus fangiana (Coryloideae, Betulaceae).</title>
        <authorList>
            <person name="Yang X."/>
            <person name="Wang Z."/>
            <person name="Zhang L."/>
            <person name="Hao G."/>
            <person name="Liu J."/>
            <person name="Yang Y."/>
        </authorList>
    </citation>
    <scope>NUCLEOTIDE SEQUENCE [LARGE SCALE GENOMIC DNA]</scope>
    <source>
        <strain evidence="2">Cfa_2016G</strain>
        <tissue evidence="2">Leaf</tissue>
    </source>
</reference>
<evidence type="ECO:0000313" key="3">
    <source>
        <dbReference type="Proteomes" id="UP000327013"/>
    </source>
</evidence>
<evidence type="ECO:0000256" key="1">
    <source>
        <dbReference type="SAM" id="Phobius"/>
    </source>
</evidence>
<feature type="transmembrane region" description="Helical" evidence="1">
    <location>
        <begin position="16"/>
        <end position="35"/>
    </location>
</feature>
<keyword evidence="3" id="KW-1185">Reference proteome</keyword>
<feature type="transmembrane region" description="Helical" evidence="1">
    <location>
        <begin position="89"/>
        <end position="112"/>
    </location>
</feature>
<comment type="caution">
    <text evidence="2">The sequence shown here is derived from an EMBL/GenBank/DDBJ whole genome shotgun (WGS) entry which is preliminary data.</text>
</comment>
<keyword evidence="1" id="KW-0472">Membrane</keyword>
<sequence length="767" mass="85055">MMAQVGLVRSSGRKDLLLRLQQCALCSAPFVGALFLGSVAWHWILSGTPLLTVSLIIAGRDRIFQFVPLWTLVLLLNLAYAIASTSWLFSWLFAAISYPTLFISCISQFAIVSRVLKHILRALLKNLHFTSDKIAFFNIPALEIDRDVDGLMVVRGITLSFSTLTVFAHGVEVGIKLSDDMELALVVDLVTIKLFRGINIGDVYANIKGSNPQGGEHEMSFHQIAPNTKDVAGNAMMDINIFNKDSRMLNAARDSFDEPQQRMVKMTQEMTGDSAPESLGLPEDALKSVKPVSAGDKDAARKYSTVLRDIRNSSVIYQSIQAVEARVSSKTSSNSGGKHHREMRAAICAELHHRRTIAHPPSHSIKVTTLQNLAPPAIRGFLHRLPLLLRLLLNNICHFHPIIISSITAGGSGSWIETTINKKIFSEYAVDNADIANLQERISDWLKEANFCVQLVDTHAVAQVPVNATFDIKTSLKFDDVLVYRASSSPLILKEVIRLGGVDATVTVPSCLLPHHEHLLPPQPTTCDMMNKLHNAEEAPGLPKAVQADKDLQQVQKDETNAIISSHVRLPVCFDQELLDFIAVLVKATKIVEIERDSDEVPQQSMHGMHGLRDFTKETKEKMKHGLHKVTFDALANDRWIAKLVGKITKKLETACGDIGYTASDSTTSQLSEDLWLDHPEMNATTGHCCYNDISFTLLVETKSVKSVDRYLVYVRSFLGHGRAHSHQSGDYWRGSRNWFVASTLGMCSAIGEQPVDDQTTYGEKEY</sequence>
<gene>
    <name evidence="2" type="ORF">FH972_026907</name>
</gene>
<accession>A0A5N6L5F4</accession>
<protein>
    <submittedName>
        <fullName evidence="2">Uncharacterized protein</fullName>
    </submittedName>
</protein>
<feature type="transmembrane region" description="Helical" evidence="1">
    <location>
        <begin position="66"/>
        <end position="83"/>
    </location>
</feature>
<dbReference type="EMBL" id="VIBQ01000141">
    <property type="protein sequence ID" value="KAB9006553.1"/>
    <property type="molecule type" value="Genomic_DNA"/>
</dbReference>
<dbReference type="AlphaFoldDB" id="A0A5N6L5F4"/>
<name>A0A5N6L5F4_9ROSI</name>
<organism evidence="2 3">
    <name type="scientific">Carpinus fangiana</name>
    <dbReference type="NCBI Taxonomy" id="176857"/>
    <lineage>
        <taxon>Eukaryota</taxon>
        <taxon>Viridiplantae</taxon>
        <taxon>Streptophyta</taxon>
        <taxon>Embryophyta</taxon>
        <taxon>Tracheophyta</taxon>
        <taxon>Spermatophyta</taxon>
        <taxon>Magnoliopsida</taxon>
        <taxon>eudicotyledons</taxon>
        <taxon>Gunneridae</taxon>
        <taxon>Pentapetalae</taxon>
        <taxon>rosids</taxon>
        <taxon>fabids</taxon>
        <taxon>Fagales</taxon>
        <taxon>Betulaceae</taxon>
        <taxon>Carpinus</taxon>
    </lineage>
</organism>
<evidence type="ECO:0000313" key="2">
    <source>
        <dbReference type="EMBL" id="KAB9006553.1"/>
    </source>
</evidence>
<keyword evidence="1" id="KW-1133">Transmembrane helix</keyword>
<dbReference type="OrthoDB" id="5372451at2759"/>
<dbReference type="Proteomes" id="UP000327013">
    <property type="component" value="Unassembled WGS sequence"/>
</dbReference>